<dbReference type="Pfam" id="PF13769">
    <property type="entry name" value="Virulence_fact"/>
    <property type="match status" value="1"/>
</dbReference>
<accession>A0ABW4S5R0</accession>
<organism evidence="2 3">
    <name type="scientific">Halodurantibacterium flavum</name>
    <dbReference type="NCBI Taxonomy" id="1382802"/>
    <lineage>
        <taxon>Bacteria</taxon>
        <taxon>Pseudomonadati</taxon>
        <taxon>Pseudomonadota</taxon>
        <taxon>Alphaproteobacteria</taxon>
        <taxon>Rhodobacterales</taxon>
        <taxon>Paracoccaceae</taxon>
        <taxon>Halodurantibacterium</taxon>
    </lineage>
</organism>
<dbReference type="RefSeq" id="WP_390261891.1">
    <property type="nucleotide sequence ID" value="NZ_JBHUGH010000009.1"/>
</dbReference>
<dbReference type="Proteomes" id="UP001597353">
    <property type="component" value="Unassembled WGS sequence"/>
</dbReference>
<evidence type="ECO:0000313" key="3">
    <source>
        <dbReference type="Proteomes" id="UP001597353"/>
    </source>
</evidence>
<evidence type="ECO:0000259" key="1">
    <source>
        <dbReference type="Pfam" id="PF13769"/>
    </source>
</evidence>
<evidence type="ECO:0000313" key="2">
    <source>
        <dbReference type="EMBL" id="MFD1912915.1"/>
    </source>
</evidence>
<feature type="domain" description="Virulence factor" evidence="1">
    <location>
        <begin position="7"/>
        <end position="92"/>
    </location>
</feature>
<keyword evidence="3" id="KW-1185">Reference proteome</keyword>
<gene>
    <name evidence="2" type="ORF">ACFSGJ_11905</name>
</gene>
<reference evidence="3" key="1">
    <citation type="journal article" date="2019" name="Int. J. Syst. Evol. Microbiol.">
        <title>The Global Catalogue of Microorganisms (GCM) 10K type strain sequencing project: providing services to taxonomists for standard genome sequencing and annotation.</title>
        <authorList>
            <consortium name="The Broad Institute Genomics Platform"/>
            <consortium name="The Broad Institute Genome Sequencing Center for Infectious Disease"/>
            <person name="Wu L."/>
            <person name="Ma J."/>
        </authorList>
    </citation>
    <scope>NUCLEOTIDE SEQUENCE [LARGE SCALE GENOMIC DNA]</scope>
    <source>
        <strain evidence="3">CGMCC 4.7242</strain>
    </source>
</reference>
<dbReference type="EMBL" id="JBHUGH010000009">
    <property type="protein sequence ID" value="MFD1912915.1"/>
    <property type="molecule type" value="Genomic_DNA"/>
</dbReference>
<sequence length="98" mass="10989">MPAVTIVFWRDIPAQVIVGAGRRAAKVQLSERFEQAIDRCAMKTGARDSDAYLAEWRKEPQPEQEGEDMAVARAIADRLEAEYDTARLRALIDNDGRA</sequence>
<name>A0ABW4S5R0_9RHOB</name>
<protein>
    <submittedName>
        <fullName evidence="2">Virulence factor</fullName>
    </submittedName>
</protein>
<comment type="caution">
    <text evidence="2">The sequence shown here is derived from an EMBL/GenBank/DDBJ whole genome shotgun (WGS) entry which is preliminary data.</text>
</comment>
<dbReference type="InterPro" id="IPR025989">
    <property type="entry name" value="Virulence_F_dom"/>
</dbReference>
<proteinExistence type="predicted"/>